<keyword evidence="2" id="KW-0732">Signal</keyword>
<evidence type="ECO:0008006" key="5">
    <source>
        <dbReference type="Google" id="ProtNLM"/>
    </source>
</evidence>
<dbReference type="InterPro" id="IPR007325">
    <property type="entry name" value="KFase/CYL"/>
</dbReference>
<evidence type="ECO:0000256" key="1">
    <source>
        <dbReference type="ARBA" id="ARBA00007865"/>
    </source>
</evidence>
<comment type="similarity">
    <text evidence="1">Belongs to the Cyclase 1 superfamily.</text>
</comment>
<dbReference type="Proteomes" id="UP001516400">
    <property type="component" value="Unassembled WGS sequence"/>
</dbReference>
<dbReference type="SUPFAM" id="SSF102198">
    <property type="entry name" value="Putative cyclase"/>
    <property type="match status" value="1"/>
</dbReference>
<proteinExistence type="inferred from homology"/>
<gene>
    <name evidence="3" type="ORF">HHI36_016720</name>
</gene>
<dbReference type="PANTHER" id="PTHR31118:SF12">
    <property type="entry name" value="CYCLASE-LIKE PROTEIN 2"/>
    <property type="match status" value="1"/>
</dbReference>
<feature type="chain" id="PRO_5044848913" description="Kynurenine formamidase" evidence="2">
    <location>
        <begin position="19"/>
        <end position="261"/>
    </location>
</feature>
<dbReference type="Pfam" id="PF04199">
    <property type="entry name" value="Cyclase"/>
    <property type="match status" value="1"/>
</dbReference>
<evidence type="ECO:0000256" key="2">
    <source>
        <dbReference type="SAM" id="SignalP"/>
    </source>
</evidence>
<dbReference type="PANTHER" id="PTHR31118">
    <property type="entry name" value="CYCLASE-LIKE PROTEIN 2"/>
    <property type="match status" value="1"/>
</dbReference>
<keyword evidence="4" id="KW-1185">Reference proteome</keyword>
<evidence type="ECO:0000313" key="4">
    <source>
        <dbReference type="Proteomes" id="UP001516400"/>
    </source>
</evidence>
<protein>
    <recommendedName>
        <fullName evidence="5">Kynurenine formamidase</fullName>
    </recommendedName>
</protein>
<dbReference type="AlphaFoldDB" id="A0ABD2NL90"/>
<accession>A0ABD2NL90</accession>
<comment type="caution">
    <text evidence="3">The sequence shown here is derived from an EMBL/GenBank/DDBJ whole genome shotgun (WGS) entry which is preliminary data.</text>
</comment>
<dbReference type="InterPro" id="IPR037175">
    <property type="entry name" value="KFase_sf"/>
</dbReference>
<evidence type="ECO:0000313" key="3">
    <source>
        <dbReference type="EMBL" id="KAL3279207.1"/>
    </source>
</evidence>
<sequence>MGGLSLVLIFHSAIIISGKFITIGAEKIVDLTWTFDNDTINWSGTSSFHYTKKIEGNDLGYWYAMNEFQTGEHCGTHLDAPYHFNKEGWKTNEISVEHLVANGMLVDFSNEVEKFGADYIVNATLLEQKLDALQPIPNNTVLLIKFGWSKYWPNRNKYAGLNQLHFPGLDKSSSTIIVNKKQFVGVGVDTISVDVGTSREFWSHRVLNGHNIYVLENVKLMENLPDKGFRLIVAPMKLGEGTGAPVRIFALLDESSKSNDK</sequence>
<feature type="signal peptide" evidence="2">
    <location>
        <begin position="1"/>
        <end position="18"/>
    </location>
</feature>
<dbReference type="EMBL" id="JABFTP020000124">
    <property type="protein sequence ID" value="KAL3279207.1"/>
    <property type="molecule type" value="Genomic_DNA"/>
</dbReference>
<name>A0ABD2NL90_9CUCU</name>
<organism evidence="3 4">
    <name type="scientific">Cryptolaemus montrouzieri</name>
    <dbReference type="NCBI Taxonomy" id="559131"/>
    <lineage>
        <taxon>Eukaryota</taxon>
        <taxon>Metazoa</taxon>
        <taxon>Ecdysozoa</taxon>
        <taxon>Arthropoda</taxon>
        <taxon>Hexapoda</taxon>
        <taxon>Insecta</taxon>
        <taxon>Pterygota</taxon>
        <taxon>Neoptera</taxon>
        <taxon>Endopterygota</taxon>
        <taxon>Coleoptera</taxon>
        <taxon>Polyphaga</taxon>
        <taxon>Cucujiformia</taxon>
        <taxon>Coccinelloidea</taxon>
        <taxon>Coccinellidae</taxon>
        <taxon>Scymninae</taxon>
        <taxon>Scymnini</taxon>
        <taxon>Cryptolaemus</taxon>
    </lineage>
</organism>
<reference evidence="3 4" key="1">
    <citation type="journal article" date="2021" name="BMC Biol.">
        <title>Horizontally acquired antibacterial genes associated with adaptive radiation of ladybird beetles.</title>
        <authorList>
            <person name="Li H.S."/>
            <person name="Tang X.F."/>
            <person name="Huang Y.H."/>
            <person name="Xu Z.Y."/>
            <person name="Chen M.L."/>
            <person name="Du X.Y."/>
            <person name="Qiu B.Y."/>
            <person name="Chen P.T."/>
            <person name="Zhang W."/>
            <person name="Slipinski A."/>
            <person name="Escalona H.E."/>
            <person name="Waterhouse R.M."/>
            <person name="Zwick A."/>
            <person name="Pang H."/>
        </authorList>
    </citation>
    <scope>NUCLEOTIDE SEQUENCE [LARGE SCALE GENOMIC DNA]</scope>
    <source>
        <strain evidence="3">SYSU2018</strain>
    </source>
</reference>
<dbReference type="Gene3D" id="3.50.30.50">
    <property type="entry name" value="Putative cyclase"/>
    <property type="match status" value="1"/>
</dbReference>